<dbReference type="PIRSF" id="PIRSF017811">
    <property type="entry name" value="CDK_inhib_pln"/>
    <property type="match status" value="1"/>
</dbReference>
<evidence type="ECO:0000256" key="2">
    <source>
        <dbReference type="ARBA" id="ARBA00010274"/>
    </source>
</evidence>
<dbReference type="Proteomes" id="UP000596660">
    <property type="component" value="Unplaced"/>
</dbReference>
<evidence type="ECO:0000313" key="8">
    <source>
        <dbReference type="Proteomes" id="UP000596660"/>
    </source>
</evidence>
<dbReference type="InterPro" id="IPR003175">
    <property type="entry name" value="CDI_dom"/>
</dbReference>
<dbReference type="GO" id="GO:0051726">
    <property type="term" value="P:regulation of cell cycle"/>
    <property type="evidence" value="ECO:0007669"/>
    <property type="project" value="InterPro"/>
</dbReference>
<dbReference type="InterPro" id="IPR044898">
    <property type="entry name" value="CDI_dom_sf"/>
</dbReference>
<comment type="subcellular location">
    <subcellularLocation>
        <location evidence="1">Nucleus</location>
        <location evidence="1">Nucleoplasm</location>
    </subcellularLocation>
</comment>
<dbReference type="GO" id="GO:0004861">
    <property type="term" value="F:cyclin-dependent protein serine/threonine kinase inhibitor activity"/>
    <property type="evidence" value="ECO:0007669"/>
    <property type="project" value="InterPro"/>
</dbReference>
<evidence type="ECO:0000256" key="1">
    <source>
        <dbReference type="ARBA" id="ARBA00004642"/>
    </source>
</evidence>
<evidence type="ECO:0000313" key="7">
    <source>
        <dbReference type="EnsemblPlants" id="AUR62003862-RA:cds"/>
    </source>
</evidence>
<organism evidence="7 8">
    <name type="scientific">Chenopodium quinoa</name>
    <name type="common">Quinoa</name>
    <dbReference type="NCBI Taxonomy" id="63459"/>
    <lineage>
        <taxon>Eukaryota</taxon>
        <taxon>Viridiplantae</taxon>
        <taxon>Streptophyta</taxon>
        <taxon>Embryophyta</taxon>
        <taxon>Tracheophyta</taxon>
        <taxon>Spermatophyta</taxon>
        <taxon>Magnoliopsida</taxon>
        <taxon>eudicotyledons</taxon>
        <taxon>Gunneridae</taxon>
        <taxon>Pentapetalae</taxon>
        <taxon>Caryophyllales</taxon>
        <taxon>Chenopodiaceae</taxon>
        <taxon>Chenopodioideae</taxon>
        <taxon>Atripliceae</taxon>
        <taxon>Chenopodium</taxon>
    </lineage>
</organism>
<keyword evidence="4" id="KW-0131">Cell cycle</keyword>
<dbReference type="Gramene" id="AUR62003862-RA">
    <property type="protein sequence ID" value="AUR62003862-RA:cds"/>
    <property type="gene ID" value="AUR62003862"/>
</dbReference>
<reference evidence="7" key="1">
    <citation type="journal article" date="2017" name="Nature">
        <title>The genome of Chenopodium quinoa.</title>
        <authorList>
            <person name="Jarvis D.E."/>
            <person name="Ho Y.S."/>
            <person name="Lightfoot D.J."/>
            <person name="Schmoeckel S.M."/>
            <person name="Li B."/>
            <person name="Borm T.J.A."/>
            <person name="Ohyanagi H."/>
            <person name="Mineta K."/>
            <person name="Michell C.T."/>
            <person name="Saber N."/>
            <person name="Kharbatia N.M."/>
            <person name="Rupper R.R."/>
            <person name="Sharp A.R."/>
            <person name="Dally N."/>
            <person name="Boughton B.A."/>
            <person name="Woo Y.H."/>
            <person name="Gao G."/>
            <person name="Schijlen E.G.W.M."/>
            <person name="Guo X."/>
            <person name="Momin A.A."/>
            <person name="Negrao S."/>
            <person name="Al-Babili S."/>
            <person name="Gehring C."/>
            <person name="Roessner U."/>
            <person name="Jung C."/>
            <person name="Murphy K."/>
            <person name="Arold S.T."/>
            <person name="Gojobori T."/>
            <person name="van der Linden C.G."/>
            <person name="van Loo E.N."/>
            <person name="Jellen E.N."/>
            <person name="Maughan P.J."/>
            <person name="Tester M."/>
        </authorList>
    </citation>
    <scope>NUCLEOTIDE SEQUENCE [LARGE SCALE GENOMIC DNA]</scope>
    <source>
        <strain evidence="7">cv. PI 614886</strain>
    </source>
</reference>
<evidence type="ECO:0000256" key="4">
    <source>
        <dbReference type="ARBA" id="ARBA00023306"/>
    </source>
</evidence>
<sequence>MSTLREATKSDGQDSQATKSTAQIRMPSDSEIEEFFAAAEKDIQKRFSDKYNFDIAKDLPLKGRYDWVQIKP</sequence>
<dbReference type="PANTHER" id="PTHR46776">
    <property type="entry name" value="CYCLIN-DEPENDENT KINASE INHIBITOR 4-RELATED"/>
    <property type="match status" value="1"/>
</dbReference>
<dbReference type="Gene3D" id="4.10.365.10">
    <property type="entry name" value="p27"/>
    <property type="match status" value="1"/>
</dbReference>
<evidence type="ECO:0000259" key="6">
    <source>
        <dbReference type="Pfam" id="PF02234"/>
    </source>
</evidence>
<accession>A0A803KXV3</accession>
<comment type="similarity">
    <text evidence="2">Belongs to the CDI family. ICK/KRP subfamily.</text>
</comment>
<dbReference type="GO" id="GO:0005654">
    <property type="term" value="C:nucleoplasm"/>
    <property type="evidence" value="ECO:0007669"/>
    <property type="project" value="UniProtKB-SubCell"/>
</dbReference>
<feature type="compositionally biased region" description="Basic and acidic residues" evidence="5">
    <location>
        <begin position="1"/>
        <end position="12"/>
    </location>
</feature>
<feature type="domain" description="Cyclin-dependent kinase inhibitor" evidence="6">
    <location>
        <begin position="27"/>
        <end position="70"/>
    </location>
</feature>
<name>A0A803KXV3_CHEQI</name>
<keyword evidence="3" id="KW-0649">Protein kinase inhibitor</keyword>
<dbReference type="Pfam" id="PF02234">
    <property type="entry name" value="CDI"/>
    <property type="match status" value="1"/>
</dbReference>
<keyword evidence="8" id="KW-1185">Reference proteome</keyword>
<feature type="region of interest" description="Disordered" evidence="5">
    <location>
        <begin position="1"/>
        <end position="27"/>
    </location>
</feature>
<evidence type="ECO:0000256" key="5">
    <source>
        <dbReference type="SAM" id="MobiDB-lite"/>
    </source>
</evidence>
<dbReference type="InterPro" id="IPR044275">
    <property type="entry name" value="KRP"/>
</dbReference>
<proteinExistence type="inferred from homology"/>
<protein>
    <recommendedName>
        <fullName evidence="6">Cyclin-dependent kinase inhibitor domain-containing protein</fullName>
    </recommendedName>
</protein>
<dbReference type="EnsemblPlants" id="AUR62003862-RA">
    <property type="protein sequence ID" value="AUR62003862-RA:cds"/>
    <property type="gene ID" value="AUR62003862"/>
</dbReference>
<feature type="compositionally biased region" description="Polar residues" evidence="5">
    <location>
        <begin position="13"/>
        <end position="23"/>
    </location>
</feature>
<evidence type="ECO:0000256" key="3">
    <source>
        <dbReference type="ARBA" id="ARBA00023013"/>
    </source>
</evidence>
<dbReference type="AlphaFoldDB" id="A0A803KXV3"/>
<reference evidence="7" key="2">
    <citation type="submission" date="2021-03" db="UniProtKB">
        <authorList>
            <consortium name="EnsemblPlants"/>
        </authorList>
    </citation>
    <scope>IDENTIFICATION</scope>
</reference>
<dbReference type="OMA" id="VVPRCSK"/>